<comment type="similarity">
    <text evidence="2">Belongs to the G-protein coupled receptor 1 family.</text>
</comment>
<protein>
    <recommendedName>
        <fullName evidence="10">G-protein coupled receptors family 1 profile domain-containing protein</fullName>
    </recommendedName>
</protein>
<evidence type="ECO:0000256" key="1">
    <source>
        <dbReference type="ARBA" id="ARBA00004651"/>
    </source>
</evidence>
<dbReference type="GO" id="GO:0004930">
    <property type="term" value="F:G protein-coupled receptor activity"/>
    <property type="evidence" value="ECO:0007669"/>
    <property type="project" value="InterPro"/>
</dbReference>
<dbReference type="SUPFAM" id="SSF81321">
    <property type="entry name" value="Family A G protein-coupled receptor-like"/>
    <property type="match status" value="1"/>
</dbReference>
<feature type="domain" description="G-protein coupled receptors family 1 profile" evidence="10">
    <location>
        <begin position="121"/>
        <end position="324"/>
    </location>
</feature>
<dbReference type="GO" id="GO:0097003">
    <property type="term" value="F:adipokinetic hormone receptor activity"/>
    <property type="evidence" value="ECO:0007669"/>
    <property type="project" value="TreeGrafter"/>
</dbReference>
<evidence type="ECO:0000256" key="6">
    <source>
        <dbReference type="ARBA" id="ARBA00023136"/>
    </source>
</evidence>
<dbReference type="PANTHER" id="PTHR24241">
    <property type="entry name" value="NEUROPEPTIDE RECEPTOR-RELATED G-PROTEIN COUPLED RECEPTOR"/>
    <property type="match status" value="1"/>
</dbReference>
<dbReference type="Pfam" id="PF00001">
    <property type="entry name" value="7tm_1"/>
    <property type="match status" value="1"/>
</dbReference>
<evidence type="ECO:0000256" key="8">
    <source>
        <dbReference type="SAM" id="Phobius"/>
    </source>
</evidence>
<dbReference type="EMBL" id="CAJVCH010571600">
    <property type="protein sequence ID" value="CAG7837944.1"/>
    <property type="molecule type" value="Genomic_DNA"/>
</dbReference>
<feature type="transmembrane region" description="Helical" evidence="8">
    <location>
        <begin position="141"/>
        <end position="162"/>
    </location>
</feature>
<dbReference type="GO" id="GO:0005886">
    <property type="term" value="C:plasma membrane"/>
    <property type="evidence" value="ECO:0007669"/>
    <property type="project" value="UniProtKB-SubCell"/>
</dbReference>
<dbReference type="OrthoDB" id="6435638at2759"/>
<comment type="subcellular location">
    <subcellularLocation>
        <location evidence="1">Cell membrane</location>
        <topology evidence="1">Multi-pass membrane protein</topology>
    </subcellularLocation>
</comment>
<dbReference type="InterPro" id="IPR017452">
    <property type="entry name" value="GPCR_Rhodpsn_7TM"/>
</dbReference>
<comment type="caution">
    <text evidence="11">The sequence shown here is derived from an EMBL/GenBank/DDBJ whole genome shotgun (WGS) entry which is preliminary data.</text>
</comment>
<dbReference type="InterPro" id="IPR000276">
    <property type="entry name" value="GPCR_Rhodpsn"/>
</dbReference>
<feature type="transmembrane region" description="Helical" evidence="8">
    <location>
        <begin position="270"/>
        <end position="297"/>
    </location>
</feature>
<evidence type="ECO:0000256" key="2">
    <source>
        <dbReference type="ARBA" id="ARBA00010663"/>
    </source>
</evidence>
<keyword evidence="6 8" id="KW-0472">Membrane</keyword>
<evidence type="ECO:0000256" key="3">
    <source>
        <dbReference type="ARBA" id="ARBA00022475"/>
    </source>
</evidence>
<sequence length="324" mass="37054">MNSRNIILVKILWVLGNLQVVLTEEDQNFRRKFSESNFLQETLGDTLGHLPDDFDEIYGATMFGNVTELPDVDMTNWTVGHRGMDKGNQTPWELPIYMQFNQGHMVAIVVYSILMFISAVGNITVLVTIIRFRMKARLNRVNLFLLHLAIADLLVTFLLMPLEIGWASTVSWRAGDAACRVMSFFRIFGLYLSGFLLVCISLDRYFAVLKPLALPEANKRGRCMLYAAWLGSTICSLPQAVIFHVERHPRAQWFEQCVTFNFFTSTGTELAYSVFGFFFLYGFPLAMIISCYSCILYEIFKINNLNRCAIPVYCSLITSFRVPL</sequence>
<dbReference type="PROSITE" id="PS50262">
    <property type="entry name" value="G_PROTEIN_RECEP_F1_2"/>
    <property type="match status" value="1"/>
</dbReference>
<evidence type="ECO:0000256" key="4">
    <source>
        <dbReference type="ARBA" id="ARBA00022692"/>
    </source>
</evidence>
<dbReference type="AlphaFoldDB" id="A0A8J2PYA1"/>
<keyword evidence="12" id="KW-1185">Reference proteome</keyword>
<keyword evidence="5 8" id="KW-1133">Transmembrane helix</keyword>
<evidence type="ECO:0000313" key="12">
    <source>
        <dbReference type="Proteomes" id="UP000708208"/>
    </source>
</evidence>
<evidence type="ECO:0000313" key="11">
    <source>
        <dbReference type="EMBL" id="CAG7837944.1"/>
    </source>
</evidence>
<evidence type="ECO:0000256" key="9">
    <source>
        <dbReference type="SAM" id="SignalP"/>
    </source>
</evidence>
<keyword evidence="7" id="KW-0675">Receptor</keyword>
<name>A0A8J2PYA1_9HEXA</name>
<gene>
    <name evidence="11" type="ORF">AFUS01_LOCUS46975</name>
</gene>
<keyword evidence="9" id="KW-0732">Signal</keyword>
<dbReference type="GO" id="GO:0032870">
    <property type="term" value="P:cellular response to hormone stimulus"/>
    <property type="evidence" value="ECO:0007669"/>
    <property type="project" value="TreeGrafter"/>
</dbReference>
<organism evidence="11 12">
    <name type="scientific">Allacma fusca</name>
    <dbReference type="NCBI Taxonomy" id="39272"/>
    <lineage>
        <taxon>Eukaryota</taxon>
        <taxon>Metazoa</taxon>
        <taxon>Ecdysozoa</taxon>
        <taxon>Arthropoda</taxon>
        <taxon>Hexapoda</taxon>
        <taxon>Collembola</taxon>
        <taxon>Symphypleona</taxon>
        <taxon>Sminthuridae</taxon>
        <taxon>Allacma</taxon>
    </lineage>
</organism>
<dbReference type="Proteomes" id="UP000708208">
    <property type="component" value="Unassembled WGS sequence"/>
</dbReference>
<proteinExistence type="inferred from homology"/>
<feature type="chain" id="PRO_5035205664" description="G-protein coupled receptors family 1 profile domain-containing protein" evidence="9">
    <location>
        <begin position="24"/>
        <end position="324"/>
    </location>
</feature>
<dbReference type="PROSITE" id="PS00237">
    <property type="entry name" value="G_PROTEIN_RECEP_F1_1"/>
    <property type="match status" value="1"/>
</dbReference>
<reference evidence="11" key="1">
    <citation type="submission" date="2021-06" db="EMBL/GenBank/DDBJ databases">
        <authorList>
            <person name="Hodson N. C."/>
            <person name="Mongue J. A."/>
            <person name="Jaron S. K."/>
        </authorList>
    </citation>
    <scope>NUCLEOTIDE SEQUENCE</scope>
</reference>
<evidence type="ECO:0000256" key="5">
    <source>
        <dbReference type="ARBA" id="ARBA00022989"/>
    </source>
</evidence>
<feature type="signal peptide" evidence="9">
    <location>
        <begin position="1"/>
        <end position="23"/>
    </location>
</feature>
<feature type="transmembrane region" description="Helical" evidence="8">
    <location>
        <begin position="105"/>
        <end position="129"/>
    </location>
</feature>
<dbReference type="PANTHER" id="PTHR24241:SF59">
    <property type="entry name" value="ADIPOKINETIC HORMONE RECEPTOR, ISOFORM C"/>
    <property type="match status" value="1"/>
</dbReference>
<evidence type="ECO:0000256" key="7">
    <source>
        <dbReference type="ARBA" id="ARBA00023170"/>
    </source>
</evidence>
<keyword evidence="3" id="KW-1003">Cell membrane</keyword>
<dbReference type="GO" id="GO:0042277">
    <property type="term" value="F:peptide binding"/>
    <property type="evidence" value="ECO:0007669"/>
    <property type="project" value="TreeGrafter"/>
</dbReference>
<feature type="transmembrane region" description="Helical" evidence="8">
    <location>
        <begin position="223"/>
        <end position="245"/>
    </location>
</feature>
<accession>A0A8J2PYA1</accession>
<feature type="transmembrane region" description="Helical" evidence="8">
    <location>
        <begin position="182"/>
        <end position="202"/>
    </location>
</feature>
<evidence type="ECO:0000259" key="10">
    <source>
        <dbReference type="PROSITE" id="PS50262"/>
    </source>
</evidence>
<keyword evidence="4 8" id="KW-0812">Transmembrane</keyword>